<evidence type="ECO:0000256" key="3">
    <source>
        <dbReference type="ARBA" id="ARBA00022679"/>
    </source>
</evidence>
<organism evidence="10 11">
    <name type="scientific">Diploptera punctata</name>
    <name type="common">Pacific beetle cockroach</name>
    <dbReference type="NCBI Taxonomy" id="6984"/>
    <lineage>
        <taxon>Eukaryota</taxon>
        <taxon>Metazoa</taxon>
        <taxon>Ecdysozoa</taxon>
        <taxon>Arthropoda</taxon>
        <taxon>Hexapoda</taxon>
        <taxon>Insecta</taxon>
        <taxon>Pterygota</taxon>
        <taxon>Neoptera</taxon>
        <taxon>Polyneoptera</taxon>
        <taxon>Dictyoptera</taxon>
        <taxon>Blattodea</taxon>
        <taxon>Blaberoidea</taxon>
        <taxon>Blaberidae</taxon>
        <taxon>Diplopterinae</taxon>
        <taxon>Diploptera</taxon>
    </lineage>
</organism>
<gene>
    <name evidence="10" type="ORF">L9F63_019194</name>
</gene>
<proteinExistence type="inferred from homology"/>
<evidence type="ECO:0000256" key="6">
    <source>
        <dbReference type="ARBA" id="ARBA00022989"/>
    </source>
</evidence>
<comment type="subcellular location">
    <subcellularLocation>
        <location evidence="1">Golgi apparatus membrane</location>
        <topology evidence="1">Single-pass type II membrane protein</topology>
    </subcellularLocation>
</comment>
<keyword evidence="11" id="KW-1185">Reference proteome</keyword>
<reference evidence="10" key="2">
    <citation type="submission" date="2023-05" db="EMBL/GenBank/DDBJ databases">
        <authorList>
            <person name="Fouks B."/>
        </authorList>
    </citation>
    <scope>NUCLEOTIDE SEQUENCE</scope>
    <source>
        <strain evidence="10">Stay&amp;Tobe</strain>
        <tissue evidence="10">Testes</tissue>
    </source>
</reference>
<evidence type="ECO:0000256" key="1">
    <source>
        <dbReference type="ARBA" id="ARBA00004323"/>
    </source>
</evidence>
<dbReference type="PANTHER" id="PTHR12129:SF15">
    <property type="entry name" value="URONYL 2-SULFOTRANSFERASE"/>
    <property type="match status" value="1"/>
</dbReference>
<sequence>METIVSAPIATSPSAVKRVTKSLAELRHSLTVPELSDHVLFFNRVPKSGSEMLVLLLQWLQGKNGFRHVRLGGSNVRKLNRIQQEELVEEVTQRVRDEAVPVSFDRHVYFVNFTQFDRQSPTFINLVRDPIDKAASRFYYARATPNPRNPDIVGAPPFKAKKFKSKDFEECVRTEDPECIFKTGQSYDLTIPYFCGHQDYCTVLNDQRSLDAAKENVERYFLVVGVLEELNATLTLLEHKLPYYFKGVQHMYYNELKEPHRNKNKKHSNSVTRETRKHLEKVLDTEYEFYYWLRARVLRQHNELFAR</sequence>
<dbReference type="Gene3D" id="3.40.50.300">
    <property type="entry name" value="P-loop containing nucleotide triphosphate hydrolases"/>
    <property type="match status" value="1"/>
</dbReference>
<dbReference type="Pfam" id="PF03567">
    <property type="entry name" value="Sulfotransfer_2"/>
    <property type="match status" value="1"/>
</dbReference>
<reference evidence="10" key="1">
    <citation type="journal article" date="2023" name="IScience">
        <title>Live-bearing cockroach genome reveals convergent evolutionary mechanisms linked to viviparity in insects and beyond.</title>
        <authorList>
            <person name="Fouks B."/>
            <person name="Harrison M.C."/>
            <person name="Mikhailova A.A."/>
            <person name="Marchal E."/>
            <person name="English S."/>
            <person name="Carruthers M."/>
            <person name="Jennings E.C."/>
            <person name="Chiamaka E.L."/>
            <person name="Frigard R.A."/>
            <person name="Pippel M."/>
            <person name="Attardo G.M."/>
            <person name="Benoit J.B."/>
            <person name="Bornberg-Bauer E."/>
            <person name="Tobe S.S."/>
        </authorList>
    </citation>
    <scope>NUCLEOTIDE SEQUENCE</scope>
    <source>
        <strain evidence="10">Stay&amp;Tobe</strain>
    </source>
</reference>
<accession>A0AAD7ZV93</accession>
<dbReference type="AlphaFoldDB" id="A0AAD7ZV93"/>
<keyword evidence="3" id="KW-0808">Transferase</keyword>
<evidence type="ECO:0008006" key="12">
    <source>
        <dbReference type="Google" id="ProtNLM"/>
    </source>
</evidence>
<keyword evidence="5" id="KW-0735">Signal-anchor</keyword>
<dbReference type="Proteomes" id="UP001233999">
    <property type="component" value="Unassembled WGS sequence"/>
</dbReference>
<dbReference type="InterPro" id="IPR027417">
    <property type="entry name" value="P-loop_NTPase"/>
</dbReference>
<dbReference type="InterPro" id="IPR007734">
    <property type="entry name" value="Heparan_SO4_2-O-STrfase"/>
</dbReference>
<keyword evidence="4" id="KW-0812">Transmembrane</keyword>
<dbReference type="EMBL" id="JASPKZ010006460">
    <property type="protein sequence ID" value="KAJ9587280.1"/>
    <property type="molecule type" value="Genomic_DNA"/>
</dbReference>
<dbReference type="PANTHER" id="PTHR12129">
    <property type="entry name" value="HEPARAN SULFATE 2-O-SULFOTRANSFERASE"/>
    <property type="match status" value="1"/>
</dbReference>
<dbReference type="SUPFAM" id="SSF52540">
    <property type="entry name" value="P-loop containing nucleoside triphosphate hydrolases"/>
    <property type="match status" value="1"/>
</dbReference>
<evidence type="ECO:0000256" key="2">
    <source>
        <dbReference type="ARBA" id="ARBA00010569"/>
    </source>
</evidence>
<protein>
    <recommendedName>
        <fullName evidence="12">Heparan sulfate 2-O-sulfotransferase pipe</fullName>
    </recommendedName>
</protein>
<name>A0AAD7ZV93_DIPPU</name>
<evidence type="ECO:0000313" key="11">
    <source>
        <dbReference type="Proteomes" id="UP001233999"/>
    </source>
</evidence>
<dbReference type="GO" id="GO:0000139">
    <property type="term" value="C:Golgi membrane"/>
    <property type="evidence" value="ECO:0007669"/>
    <property type="project" value="UniProtKB-SubCell"/>
</dbReference>
<comment type="caution">
    <text evidence="10">The sequence shown here is derived from an EMBL/GenBank/DDBJ whole genome shotgun (WGS) entry which is preliminary data.</text>
</comment>
<evidence type="ECO:0000256" key="4">
    <source>
        <dbReference type="ARBA" id="ARBA00022692"/>
    </source>
</evidence>
<comment type="similarity">
    <text evidence="2">Belongs to the sulfotransferase 3 family.</text>
</comment>
<keyword evidence="9" id="KW-0325">Glycoprotein</keyword>
<keyword evidence="7" id="KW-0333">Golgi apparatus</keyword>
<evidence type="ECO:0000256" key="8">
    <source>
        <dbReference type="ARBA" id="ARBA00023136"/>
    </source>
</evidence>
<evidence type="ECO:0000256" key="9">
    <source>
        <dbReference type="ARBA" id="ARBA00023180"/>
    </source>
</evidence>
<evidence type="ECO:0000313" key="10">
    <source>
        <dbReference type="EMBL" id="KAJ9587280.1"/>
    </source>
</evidence>
<keyword evidence="8" id="KW-0472">Membrane</keyword>
<keyword evidence="6" id="KW-1133">Transmembrane helix</keyword>
<dbReference type="GO" id="GO:0008146">
    <property type="term" value="F:sulfotransferase activity"/>
    <property type="evidence" value="ECO:0007669"/>
    <property type="project" value="InterPro"/>
</dbReference>
<evidence type="ECO:0000256" key="7">
    <source>
        <dbReference type="ARBA" id="ARBA00023034"/>
    </source>
</evidence>
<dbReference type="InterPro" id="IPR005331">
    <property type="entry name" value="Sulfotransferase"/>
</dbReference>
<evidence type="ECO:0000256" key="5">
    <source>
        <dbReference type="ARBA" id="ARBA00022968"/>
    </source>
</evidence>